<evidence type="ECO:0000313" key="3">
    <source>
        <dbReference type="Proteomes" id="UP000618319"/>
    </source>
</evidence>
<comment type="caution">
    <text evidence="2">The sequence shown here is derived from an EMBL/GenBank/DDBJ whole genome shotgun (WGS) entry which is preliminary data.</text>
</comment>
<evidence type="ECO:0000313" key="2">
    <source>
        <dbReference type="EMBL" id="MBE8723246.1"/>
    </source>
</evidence>
<name>A0ABR9TD77_9SPHI</name>
<sequence>MKKLMNVIIALALLISSVGCKDKKNGMEPEAPVIDITASGFTFANDAVHLSVLADSTLVFDYAITAKAKIQQLTQVIDSHETTLVEGKGLDKYQGQLKVDIPAEDNTISVKLEVMDAGNRVETKSFSIVVKKRTIVVEETSVSGGTAELSWNAPAGLGDQKLIVLTSNTHTLTPPDKSIWLGFGEGWLYEESEGTAFPTTIVSGSEQWVIEGNNLRFVHIDEQGYRWARSVLKPGGAANPSGAGSINWDTGSIIGPGESTFMYSVSRCLAGINPGATYQWKQDRIRAASNLNGSSSNSAYITETTTGGTGPRMQSYRGDGAKSTSTPTPRHQGLVHRFGWLWKQNTPDLEDGLAKTFLLDDDRPSMVIHIPKNSSNQVQNDVVKSAFPERSRWVLWQDYIGNNDDASKAADIEILRTDMYVQRGGVLLFLADGTTPETTSIAVPLRYVSSDDVTNTITLKMWSQGEISFEASSILLFDADLNFLKGVSLNP</sequence>
<accession>A0ABR9TD77</accession>
<dbReference type="Proteomes" id="UP000618319">
    <property type="component" value="Unassembled WGS sequence"/>
</dbReference>
<dbReference type="PROSITE" id="PS51257">
    <property type="entry name" value="PROKAR_LIPOPROTEIN"/>
    <property type="match status" value="1"/>
</dbReference>
<dbReference type="EMBL" id="PSKQ01000027">
    <property type="protein sequence ID" value="MBE8723246.1"/>
    <property type="molecule type" value="Genomic_DNA"/>
</dbReference>
<protein>
    <submittedName>
        <fullName evidence="2">Uncharacterized protein</fullName>
    </submittedName>
</protein>
<feature type="region of interest" description="Disordered" evidence="1">
    <location>
        <begin position="298"/>
        <end position="329"/>
    </location>
</feature>
<organism evidence="2 3">
    <name type="scientific">Sphingobacterium pedocola</name>
    <dbReference type="NCBI Taxonomy" id="2082722"/>
    <lineage>
        <taxon>Bacteria</taxon>
        <taxon>Pseudomonadati</taxon>
        <taxon>Bacteroidota</taxon>
        <taxon>Sphingobacteriia</taxon>
        <taxon>Sphingobacteriales</taxon>
        <taxon>Sphingobacteriaceae</taxon>
        <taxon>Sphingobacterium</taxon>
    </lineage>
</organism>
<dbReference type="RefSeq" id="WP_196941380.1">
    <property type="nucleotide sequence ID" value="NZ_MU158693.1"/>
</dbReference>
<keyword evidence="3" id="KW-1185">Reference proteome</keyword>
<evidence type="ECO:0000256" key="1">
    <source>
        <dbReference type="SAM" id="MobiDB-lite"/>
    </source>
</evidence>
<proteinExistence type="predicted"/>
<gene>
    <name evidence="2" type="ORF">C4F40_21215</name>
</gene>
<reference evidence="2 3" key="1">
    <citation type="submission" date="2018-02" db="EMBL/GenBank/DDBJ databases">
        <title>Sphingobacterium KA21.</title>
        <authorList>
            <person name="Vasarhelyi B.M."/>
            <person name="Deshmukh S."/>
            <person name="Balint B."/>
            <person name="Kukolya J."/>
        </authorList>
    </citation>
    <scope>NUCLEOTIDE SEQUENCE [LARGE SCALE GENOMIC DNA]</scope>
    <source>
        <strain evidence="2 3">Ka21</strain>
    </source>
</reference>